<protein>
    <submittedName>
        <fullName evidence="1">Uncharacterized protein</fullName>
    </submittedName>
</protein>
<dbReference type="AlphaFoldDB" id="A0A381QVP3"/>
<dbReference type="EMBL" id="UINC01001552">
    <property type="protein sequence ID" value="SUZ83471.1"/>
    <property type="molecule type" value="Genomic_DNA"/>
</dbReference>
<proteinExistence type="predicted"/>
<reference evidence="1" key="1">
    <citation type="submission" date="2018-05" db="EMBL/GenBank/DDBJ databases">
        <authorList>
            <person name="Lanie J.A."/>
            <person name="Ng W.-L."/>
            <person name="Kazmierczak K.M."/>
            <person name="Andrzejewski T.M."/>
            <person name="Davidsen T.M."/>
            <person name="Wayne K.J."/>
            <person name="Tettelin H."/>
            <person name="Glass J.I."/>
            <person name="Rusch D."/>
            <person name="Podicherti R."/>
            <person name="Tsui H.-C.T."/>
            <person name="Winkler M.E."/>
        </authorList>
    </citation>
    <scope>NUCLEOTIDE SEQUENCE</scope>
</reference>
<accession>A0A381QVP3</accession>
<name>A0A381QVP3_9ZZZZ</name>
<gene>
    <name evidence="1" type="ORF">METZ01_LOCUS36325</name>
</gene>
<evidence type="ECO:0000313" key="1">
    <source>
        <dbReference type="EMBL" id="SUZ83471.1"/>
    </source>
</evidence>
<sequence>VSEIACPRCGEEEALLGRREGPPGEETITVTCESCALEWVRDLTPRCPSCGSTAVRPALRSIVEKSRGTQLSIQSMRAVHLCPDCDAEQLEIWNRSNTPLRPEELPHDAD</sequence>
<feature type="non-terminal residue" evidence="1">
    <location>
        <position position="1"/>
    </location>
</feature>
<organism evidence="1">
    <name type="scientific">marine metagenome</name>
    <dbReference type="NCBI Taxonomy" id="408172"/>
    <lineage>
        <taxon>unclassified sequences</taxon>
        <taxon>metagenomes</taxon>
        <taxon>ecological metagenomes</taxon>
    </lineage>
</organism>